<dbReference type="PANTHER" id="PTHR42748:SF4">
    <property type="entry name" value="NMRA-LIKE DOMAIN-CONTAINING PROTEIN-RELATED"/>
    <property type="match status" value="1"/>
</dbReference>
<accession>F4QCZ0</accession>
<dbReference type="Gene3D" id="3.90.25.10">
    <property type="entry name" value="UDP-galactose 4-epimerase, domain 1"/>
    <property type="match status" value="1"/>
</dbReference>
<reference evidence="5" key="1">
    <citation type="journal article" date="2011" name="Genome Res.">
        <title>Phylogeny-wide analysis of social amoeba genomes highlights ancient origins for complex intercellular communication.</title>
        <authorList>
            <person name="Heidel A.J."/>
            <person name="Lawal H.M."/>
            <person name="Felder M."/>
            <person name="Schilde C."/>
            <person name="Helps N.R."/>
            <person name="Tunggal B."/>
            <person name="Rivero F."/>
            <person name="John U."/>
            <person name="Schleicher M."/>
            <person name="Eichinger L."/>
            <person name="Platzer M."/>
            <person name="Noegel A.A."/>
            <person name="Schaap P."/>
            <person name="Gloeckner G."/>
        </authorList>
    </citation>
    <scope>NUCLEOTIDE SEQUENCE [LARGE SCALE GENOMIC DNA]</scope>
    <source>
        <strain evidence="5">SH3</strain>
    </source>
</reference>
<dbReference type="GeneID" id="14866446"/>
<comment type="similarity">
    <text evidence="1">Belongs to the NmrA-type oxidoreductase family.</text>
</comment>
<keyword evidence="5" id="KW-1185">Reference proteome</keyword>
<dbReference type="InterPro" id="IPR036291">
    <property type="entry name" value="NAD(P)-bd_dom_sf"/>
</dbReference>
<dbReference type="Gene3D" id="3.40.50.720">
    <property type="entry name" value="NAD(P)-binding Rossmann-like Domain"/>
    <property type="match status" value="1"/>
</dbReference>
<organism evidence="4 5">
    <name type="scientific">Cavenderia fasciculata</name>
    <name type="common">Slime mold</name>
    <name type="synonym">Dictyostelium fasciculatum</name>
    <dbReference type="NCBI Taxonomy" id="261658"/>
    <lineage>
        <taxon>Eukaryota</taxon>
        <taxon>Amoebozoa</taxon>
        <taxon>Evosea</taxon>
        <taxon>Eumycetozoa</taxon>
        <taxon>Dictyostelia</taxon>
        <taxon>Acytosteliales</taxon>
        <taxon>Cavenderiaceae</taxon>
        <taxon>Cavenderia</taxon>
    </lineage>
</organism>
<gene>
    <name evidence="4" type="ORF">DFA_11432</name>
</gene>
<evidence type="ECO:0000313" key="4">
    <source>
        <dbReference type="EMBL" id="EGG13671.1"/>
    </source>
</evidence>
<dbReference type="InterPro" id="IPR051164">
    <property type="entry name" value="NmrA-like_oxidored"/>
</dbReference>
<evidence type="ECO:0000259" key="3">
    <source>
        <dbReference type="Pfam" id="PF05368"/>
    </source>
</evidence>
<dbReference type="AlphaFoldDB" id="F4QCZ0"/>
<evidence type="ECO:0000256" key="1">
    <source>
        <dbReference type="ARBA" id="ARBA00006328"/>
    </source>
</evidence>
<dbReference type="KEGG" id="dfa:DFA_11432"/>
<keyword evidence="2" id="KW-0521">NADP</keyword>
<sequence>MSDKIITVFGATGKQGGAVIETLAKSKKFKLRAITRNPDSPASQELKKKGVELVKLDMTTASVDDFAKALTGSYGLFLVTDYYTYFGAEADIGKKVVDGAVKAKVEHFVFSSLSACKKISKGEIPVPHFDLKDDIKVYAEEKAKNGAFVLSTVLAPFYLQNFEGFFPPKKNDDGTYSITMPQEVNVPLDIGDINDIGPIVEAILNDKQKYAGASIPFTTPLKMQEIVDKISKATGKTVKYNYVPSEVFAKFGFPGAEELAAMFAFYNKFGAFPGQDTTIAPKLTHLTTIDEYLNKNKSKYNLQ</sequence>
<evidence type="ECO:0000313" key="5">
    <source>
        <dbReference type="Proteomes" id="UP000007797"/>
    </source>
</evidence>
<dbReference type="RefSeq" id="XP_004350375.1">
    <property type="nucleotide sequence ID" value="XM_004350325.1"/>
</dbReference>
<dbReference type="Proteomes" id="UP000007797">
    <property type="component" value="Unassembled WGS sequence"/>
</dbReference>
<dbReference type="SUPFAM" id="SSF51735">
    <property type="entry name" value="NAD(P)-binding Rossmann-fold domains"/>
    <property type="match status" value="1"/>
</dbReference>
<dbReference type="OrthoDB" id="3358371at2759"/>
<protein>
    <recommendedName>
        <fullName evidence="3">NmrA-like domain-containing protein</fullName>
    </recommendedName>
</protein>
<name>F4QCZ0_CACFS</name>
<proteinExistence type="inferred from homology"/>
<dbReference type="InterPro" id="IPR008030">
    <property type="entry name" value="NmrA-like"/>
</dbReference>
<dbReference type="PANTHER" id="PTHR42748">
    <property type="entry name" value="NITROGEN METABOLITE REPRESSION PROTEIN NMRA FAMILY MEMBER"/>
    <property type="match status" value="1"/>
</dbReference>
<dbReference type="OMA" id="ANHPFDA"/>
<dbReference type="CDD" id="cd05251">
    <property type="entry name" value="NmrA_like_SDR_a"/>
    <property type="match status" value="1"/>
</dbReference>
<dbReference type="EMBL" id="GL883029">
    <property type="protein sequence ID" value="EGG13671.1"/>
    <property type="molecule type" value="Genomic_DNA"/>
</dbReference>
<dbReference type="STRING" id="1054147.F4QCZ0"/>
<feature type="domain" description="NmrA-like" evidence="3">
    <location>
        <begin position="3"/>
        <end position="293"/>
    </location>
</feature>
<dbReference type="GO" id="GO:0005634">
    <property type="term" value="C:nucleus"/>
    <property type="evidence" value="ECO:0007669"/>
    <property type="project" value="TreeGrafter"/>
</dbReference>
<dbReference type="Pfam" id="PF05368">
    <property type="entry name" value="NmrA"/>
    <property type="match status" value="1"/>
</dbReference>
<evidence type="ECO:0000256" key="2">
    <source>
        <dbReference type="ARBA" id="ARBA00022857"/>
    </source>
</evidence>